<dbReference type="VEuPathDB" id="FungiDB:PABG_03798"/>
<sequence length="589" mass="66583">MTTLLPALPERDVLSSPEPHRRKRDNPSFLKSQCQYRKSPEVECYPVHTSSISSPSSTGQSSPIFSSVFFHSSPPSMTLPPTPEEPEDDEIVFPSYDAASCGEEDDKASVDSALFSPNSPTTDQWRCDSVMPLVVGDDASIKDEPTRHVDYLSHDWKEEDIWSSWRYIVSKRDEYNNGMRLENAAWRTWAKAKHRLGTVTPESLNWLKDCDVTWLYGPLQTSSKLSPSVSSPPPTRLSTSGSFLHKKPILKKRTASQAILQRSITTRTLLSHAGAILKAREADSSRGRPGLGRSASDYVLPQTYFENSSRSTMSSGTETPSDRRHISFNDEVSQCIAVEGKDDYYDDMDYSTIVDDDMLSEDGVLMMREMPPRPRLSNQSTPRSSFSSDSKTIAPLPPTTLKYRRDTPEPDVQAPVRSSPYSWWPLPVPRLSHSASTETLRPPKHQQWQQVHENFLLDDRDDEGDDDDATVTSDMDVKWHLPGRKMGEDELPAYNGLWFSSDSSKHQQQNSNDYHNHNDHNNNRESYLSSSDRLFPFDYDELYDIDDATSRNDEGEGEHMKFGFIGKVVDTVNTAKDIAHVIWNVGWGS</sequence>
<dbReference type="AlphaFoldDB" id="A0A1D2JB56"/>
<reference evidence="3 4" key="1">
    <citation type="submission" date="2016-06" db="EMBL/GenBank/DDBJ databases">
        <authorList>
            <person name="Kjaerup R.B."/>
            <person name="Dalgaard T.S."/>
            <person name="Juul-Madsen H.R."/>
        </authorList>
    </citation>
    <scope>NUCLEOTIDE SEQUENCE [LARGE SCALE GENOMIC DNA]</scope>
    <source>
        <strain evidence="3 4">Pb300</strain>
    </source>
</reference>
<evidence type="ECO:0000313" key="4">
    <source>
        <dbReference type="Proteomes" id="UP000242814"/>
    </source>
</evidence>
<evidence type="ECO:0000313" key="3">
    <source>
        <dbReference type="EMBL" id="ODH25647.1"/>
    </source>
</evidence>
<dbReference type="GO" id="GO:0007039">
    <property type="term" value="P:protein catabolic process in the vacuole"/>
    <property type="evidence" value="ECO:0007669"/>
    <property type="project" value="TreeGrafter"/>
</dbReference>
<evidence type="ECO:0000256" key="1">
    <source>
        <dbReference type="SAM" id="MobiDB-lite"/>
    </source>
</evidence>
<feature type="region of interest" description="Disordered" evidence="1">
    <location>
        <begin position="371"/>
        <end position="416"/>
    </location>
</feature>
<dbReference type="VEuPathDB" id="FungiDB:PADG_00020"/>
<feature type="region of interest" description="Disordered" evidence="1">
    <location>
        <begin position="222"/>
        <end position="241"/>
    </location>
</feature>
<dbReference type="PANTHER" id="PTHR28051">
    <property type="entry name" value="PROTEIN MTL1-RELATED"/>
    <property type="match status" value="1"/>
</dbReference>
<dbReference type="InterPro" id="IPR013860">
    <property type="entry name" value="AreA_GATA"/>
</dbReference>
<feature type="domain" description="Nitrogen regulatory protein areA GATA-like" evidence="2">
    <location>
        <begin position="164"/>
        <end position="191"/>
    </location>
</feature>
<protein>
    <recommendedName>
        <fullName evidence="2">Nitrogen regulatory protein areA GATA-like domain-containing protein</fullName>
    </recommendedName>
</protein>
<proteinExistence type="predicted"/>
<accession>A0A1D2JB56</accession>
<feature type="region of interest" description="Disordered" evidence="1">
    <location>
        <begin position="499"/>
        <end position="528"/>
    </location>
</feature>
<comment type="caution">
    <text evidence="3">The sequence shown here is derived from an EMBL/GenBank/DDBJ whole genome shotgun (WGS) entry which is preliminary data.</text>
</comment>
<gene>
    <name evidence="3" type="ORF">ACO22_05189</name>
</gene>
<feature type="compositionally biased region" description="Polar residues" evidence="1">
    <location>
        <begin position="376"/>
        <end position="391"/>
    </location>
</feature>
<dbReference type="Pfam" id="PF08550">
    <property type="entry name" value="GATA_AreA"/>
    <property type="match status" value="1"/>
</dbReference>
<dbReference type="GO" id="GO:0042149">
    <property type="term" value="P:cellular response to glucose starvation"/>
    <property type="evidence" value="ECO:0007669"/>
    <property type="project" value="TreeGrafter"/>
</dbReference>
<dbReference type="GO" id="GO:0005773">
    <property type="term" value="C:vacuole"/>
    <property type="evidence" value="ECO:0007669"/>
    <property type="project" value="GOC"/>
</dbReference>
<feature type="region of interest" description="Disordered" evidence="1">
    <location>
        <begin position="1"/>
        <end position="32"/>
    </location>
</feature>
<dbReference type="PANTHER" id="PTHR28051:SF1">
    <property type="entry name" value="PROTEIN MTL1-RELATED"/>
    <property type="match status" value="1"/>
</dbReference>
<name>A0A1D2JB56_PARBR</name>
<dbReference type="InterPro" id="IPR052292">
    <property type="entry name" value="Glucose_repression_reg"/>
</dbReference>
<organism evidence="3 4">
    <name type="scientific">Paracoccidioides brasiliensis</name>
    <dbReference type="NCBI Taxonomy" id="121759"/>
    <lineage>
        <taxon>Eukaryota</taxon>
        <taxon>Fungi</taxon>
        <taxon>Dikarya</taxon>
        <taxon>Ascomycota</taxon>
        <taxon>Pezizomycotina</taxon>
        <taxon>Eurotiomycetes</taxon>
        <taxon>Eurotiomycetidae</taxon>
        <taxon>Onygenales</taxon>
        <taxon>Ajellomycetaceae</taxon>
        <taxon>Paracoccidioides</taxon>
    </lineage>
</organism>
<dbReference type="Proteomes" id="UP000242814">
    <property type="component" value="Unassembled WGS sequence"/>
</dbReference>
<evidence type="ECO:0000259" key="2">
    <source>
        <dbReference type="Pfam" id="PF08550"/>
    </source>
</evidence>
<dbReference type="EMBL" id="LZYO01000222">
    <property type="protein sequence ID" value="ODH25647.1"/>
    <property type="molecule type" value="Genomic_DNA"/>
</dbReference>
<feature type="compositionally biased region" description="Basic and acidic residues" evidence="1">
    <location>
        <begin position="514"/>
        <end position="523"/>
    </location>
</feature>